<dbReference type="PANTHER" id="PTHR23327">
    <property type="entry name" value="RING FINGER PROTEIN 127"/>
    <property type="match status" value="1"/>
</dbReference>
<evidence type="ECO:0000256" key="2">
    <source>
        <dbReference type="ARBA" id="ARBA00022771"/>
    </source>
</evidence>
<dbReference type="InterPro" id="IPR001841">
    <property type="entry name" value="Znf_RING"/>
</dbReference>
<dbReference type="RefSeq" id="XP_023624783.1">
    <property type="nucleotide sequence ID" value="XM_023769015.1"/>
</dbReference>
<dbReference type="Proteomes" id="UP000225277">
    <property type="component" value="Unassembled WGS sequence"/>
</dbReference>
<dbReference type="AlphaFoldDB" id="A0A2D3VBN9"/>
<evidence type="ECO:0000256" key="4">
    <source>
        <dbReference type="PROSITE-ProRule" id="PRU00175"/>
    </source>
</evidence>
<dbReference type="PROSITE" id="PS50089">
    <property type="entry name" value="ZF_RING_2"/>
    <property type="match status" value="1"/>
</dbReference>
<feature type="compositionally biased region" description="Low complexity" evidence="5">
    <location>
        <begin position="31"/>
        <end position="42"/>
    </location>
</feature>
<dbReference type="Gene3D" id="3.30.40.10">
    <property type="entry name" value="Zinc/RING finger domain, C3HC4 (zinc finger)"/>
    <property type="match status" value="1"/>
</dbReference>
<dbReference type="InterPro" id="IPR013083">
    <property type="entry name" value="Znf_RING/FYVE/PHD"/>
</dbReference>
<dbReference type="SUPFAM" id="SSF57850">
    <property type="entry name" value="RING/U-box"/>
    <property type="match status" value="1"/>
</dbReference>
<protein>
    <recommendedName>
        <fullName evidence="6">RING-type domain-containing protein</fullName>
    </recommendedName>
</protein>
<name>A0A2D3VBN9_9PEZI</name>
<evidence type="ECO:0000256" key="3">
    <source>
        <dbReference type="ARBA" id="ARBA00022833"/>
    </source>
</evidence>
<feature type="domain" description="RING-type" evidence="6">
    <location>
        <begin position="78"/>
        <end position="118"/>
    </location>
</feature>
<evidence type="ECO:0000313" key="7">
    <source>
        <dbReference type="EMBL" id="CZT17893.1"/>
    </source>
</evidence>
<evidence type="ECO:0000256" key="5">
    <source>
        <dbReference type="SAM" id="MobiDB-lite"/>
    </source>
</evidence>
<feature type="compositionally biased region" description="Acidic residues" evidence="5">
    <location>
        <begin position="338"/>
        <end position="349"/>
    </location>
</feature>
<proteinExistence type="predicted"/>
<gene>
    <name evidence="7" type="ORF">RCC_03730</name>
</gene>
<dbReference type="GO" id="GO:0008270">
    <property type="term" value="F:zinc ion binding"/>
    <property type="evidence" value="ECO:0007669"/>
    <property type="project" value="UniProtKB-KW"/>
</dbReference>
<dbReference type="STRING" id="112498.A0A2D3VBN9"/>
<organism evidence="7 8">
    <name type="scientific">Ramularia collo-cygni</name>
    <dbReference type="NCBI Taxonomy" id="112498"/>
    <lineage>
        <taxon>Eukaryota</taxon>
        <taxon>Fungi</taxon>
        <taxon>Dikarya</taxon>
        <taxon>Ascomycota</taxon>
        <taxon>Pezizomycotina</taxon>
        <taxon>Dothideomycetes</taxon>
        <taxon>Dothideomycetidae</taxon>
        <taxon>Mycosphaerellales</taxon>
        <taxon>Mycosphaerellaceae</taxon>
        <taxon>Ramularia</taxon>
    </lineage>
</organism>
<feature type="compositionally biased region" description="Acidic residues" evidence="5">
    <location>
        <begin position="420"/>
        <end position="437"/>
    </location>
</feature>
<sequence length="484" mass="53687">MSTVGPSRKRRRVSPGDDVPIEGTLESETMASAAQTASRQAAEPIEKEENHHKKPCHHEQELLSLHNDLSSMRHLITCNICQRFMYEPYALPCGHTYCYSCLAEWMGTNHKKTCPDCRTYTKQEPTPAFIIKEMVLIFVNRTQLLADGETSEEHHQLAREEADIVAKDRADTDERQGGLFKGTFSRASARPVTAVHDTSDHVDRCPNCLHEVEDGWCLTCHVRVRSSDSDSDDTDSSDMSGEDHIGLDVHHHITISDISSDDGSDSEDAEDLSGFVENDIRWESDADQPDYSFEAVDFEDTPQPQGQAPLLVSDESDSESDSDDMQPIRRRRPVTIDSDSEDDSDEVEDPPVRPNGMRSRGVNRTDVETSSSRRSDSEDTTRHDANAGFSPLQYDSDESNDTTRPVANYHASSRIHVESSSDEESDQASESNVDEESDRSTNGESASDDDEAGQTDDMEMGMGEPGSEEDSDGSEQSTATGYSD</sequence>
<dbReference type="InterPro" id="IPR017907">
    <property type="entry name" value="Znf_RING_CS"/>
</dbReference>
<dbReference type="EMBL" id="FJUY01000005">
    <property type="protein sequence ID" value="CZT17893.1"/>
    <property type="molecule type" value="Genomic_DNA"/>
</dbReference>
<evidence type="ECO:0000256" key="1">
    <source>
        <dbReference type="ARBA" id="ARBA00022723"/>
    </source>
</evidence>
<keyword evidence="2 4" id="KW-0863">Zinc-finger</keyword>
<feature type="compositionally biased region" description="Basic and acidic residues" evidence="5">
    <location>
        <begin position="363"/>
        <end position="385"/>
    </location>
</feature>
<dbReference type="OrthoDB" id="6105938at2759"/>
<dbReference type="PROSITE" id="PS00518">
    <property type="entry name" value="ZF_RING_1"/>
    <property type="match status" value="1"/>
</dbReference>
<dbReference type="PANTHER" id="PTHR23327:SF51">
    <property type="entry name" value="TRANSCRIPTIONAL REGULATOR OF YEAST FORM ADHERENCE 3"/>
    <property type="match status" value="1"/>
</dbReference>
<keyword evidence="3" id="KW-0862">Zinc</keyword>
<feature type="compositionally biased region" description="Acidic residues" evidence="5">
    <location>
        <begin position="446"/>
        <end position="459"/>
    </location>
</feature>
<keyword evidence="8" id="KW-1185">Reference proteome</keyword>
<evidence type="ECO:0000259" key="6">
    <source>
        <dbReference type="PROSITE" id="PS50089"/>
    </source>
</evidence>
<feature type="compositionally biased region" description="Basic and acidic residues" evidence="5">
    <location>
        <begin position="44"/>
        <end position="58"/>
    </location>
</feature>
<feature type="region of interest" description="Disordered" evidence="5">
    <location>
        <begin position="298"/>
        <end position="484"/>
    </location>
</feature>
<dbReference type="InterPro" id="IPR018957">
    <property type="entry name" value="Znf_C3HC4_RING-type"/>
</dbReference>
<dbReference type="Pfam" id="PF00097">
    <property type="entry name" value="zf-C3HC4"/>
    <property type="match status" value="1"/>
</dbReference>
<dbReference type="SMART" id="SM00184">
    <property type="entry name" value="RING"/>
    <property type="match status" value="1"/>
</dbReference>
<keyword evidence="1" id="KW-0479">Metal-binding</keyword>
<feature type="region of interest" description="Disordered" evidence="5">
    <location>
        <begin position="1"/>
        <end position="58"/>
    </location>
</feature>
<dbReference type="GeneID" id="35598926"/>
<reference evidence="7 8" key="1">
    <citation type="submission" date="2016-03" db="EMBL/GenBank/DDBJ databases">
        <authorList>
            <person name="Ploux O."/>
        </authorList>
    </citation>
    <scope>NUCLEOTIDE SEQUENCE [LARGE SCALE GENOMIC DNA]</scope>
    <source>
        <strain evidence="7 8">URUG2</strain>
    </source>
</reference>
<accession>A0A2D3VBN9</accession>
<evidence type="ECO:0000313" key="8">
    <source>
        <dbReference type="Proteomes" id="UP000225277"/>
    </source>
</evidence>
<feature type="compositionally biased region" description="Acidic residues" evidence="5">
    <location>
        <begin position="314"/>
        <end position="324"/>
    </location>
</feature>
<dbReference type="CDD" id="cd16568">
    <property type="entry name" value="RING-HC_ScPSH1-like"/>
    <property type="match status" value="1"/>
</dbReference>